<gene>
    <name evidence="1" type="ORF">WMSIL1_LOCUS10465</name>
</gene>
<dbReference type="Gene3D" id="6.10.140.1300">
    <property type="match status" value="1"/>
</dbReference>
<protein>
    <submittedName>
        <fullName evidence="1">Uncharacterized protein</fullName>
    </submittedName>
</protein>
<evidence type="ECO:0000313" key="2">
    <source>
        <dbReference type="Proteomes" id="UP000321570"/>
    </source>
</evidence>
<keyword evidence="2" id="KW-1185">Reference proteome</keyword>
<sequence>MSNQPNPVQIPVIDGQAKYAHLLQVIDEMGRDIKPTYVNNKNAAESSRLCGRTRTSYEKLKVFCFL</sequence>
<accession>A0A564YW60</accession>
<organism evidence="1 2">
    <name type="scientific">Hymenolepis diminuta</name>
    <name type="common">Rat tapeworm</name>
    <dbReference type="NCBI Taxonomy" id="6216"/>
    <lineage>
        <taxon>Eukaryota</taxon>
        <taxon>Metazoa</taxon>
        <taxon>Spiralia</taxon>
        <taxon>Lophotrochozoa</taxon>
        <taxon>Platyhelminthes</taxon>
        <taxon>Cestoda</taxon>
        <taxon>Eucestoda</taxon>
        <taxon>Cyclophyllidea</taxon>
        <taxon>Hymenolepididae</taxon>
        <taxon>Hymenolepis</taxon>
    </lineage>
</organism>
<dbReference type="EMBL" id="CABIJS010000444">
    <property type="protein sequence ID" value="VUZ51485.1"/>
    <property type="molecule type" value="Genomic_DNA"/>
</dbReference>
<dbReference type="Proteomes" id="UP000321570">
    <property type="component" value="Unassembled WGS sequence"/>
</dbReference>
<dbReference type="AlphaFoldDB" id="A0A564YW60"/>
<proteinExistence type="predicted"/>
<name>A0A564YW60_HYMDI</name>
<reference evidence="1 2" key="1">
    <citation type="submission" date="2019-07" db="EMBL/GenBank/DDBJ databases">
        <authorList>
            <person name="Jastrzebski P J."/>
            <person name="Paukszto L."/>
            <person name="Jastrzebski P J."/>
        </authorList>
    </citation>
    <scope>NUCLEOTIDE SEQUENCE [LARGE SCALE GENOMIC DNA]</scope>
    <source>
        <strain evidence="1 2">WMS-il1</strain>
    </source>
</reference>
<evidence type="ECO:0000313" key="1">
    <source>
        <dbReference type="EMBL" id="VUZ51485.1"/>
    </source>
</evidence>